<organism evidence="6 7">
    <name type="scientific">Bhargavaea ullalensis</name>
    <dbReference type="NCBI Taxonomy" id="1265685"/>
    <lineage>
        <taxon>Bacteria</taxon>
        <taxon>Bacillati</taxon>
        <taxon>Bacillota</taxon>
        <taxon>Bacilli</taxon>
        <taxon>Bacillales</taxon>
        <taxon>Caryophanaceae</taxon>
        <taxon>Bhargavaea</taxon>
    </lineage>
</organism>
<dbReference type="InterPro" id="IPR035965">
    <property type="entry name" value="PAS-like_dom_sf"/>
</dbReference>
<dbReference type="NCBIfam" id="TIGR00254">
    <property type="entry name" value="GGDEF"/>
    <property type="match status" value="1"/>
</dbReference>
<dbReference type="Pfam" id="PF00990">
    <property type="entry name" value="GGDEF"/>
    <property type="match status" value="1"/>
</dbReference>
<dbReference type="EMBL" id="JBEPLW010000004">
    <property type="protein sequence ID" value="MET3575205.1"/>
    <property type="molecule type" value="Genomic_DNA"/>
</dbReference>
<protein>
    <submittedName>
        <fullName evidence="6">Diguanylate cyclase (GGDEF)-like protein/PAS domain S-box-containing protein</fullName>
    </submittedName>
</protein>
<dbReference type="SMART" id="SM00065">
    <property type="entry name" value="GAF"/>
    <property type="match status" value="2"/>
</dbReference>
<dbReference type="SMART" id="SM00091">
    <property type="entry name" value="PAS"/>
    <property type="match status" value="1"/>
</dbReference>
<keyword evidence="7" id="KW-1185">Reference proteome</keyword>
<accession>A0ABV2GA92</accession>
<dbReference type="NCBIfam" id="TIGR00229">
    <property type="entry name" value="sensory_box"/>
    <property type="match status" value="1"/>
</dbReference>
<feature type="domain" description="PAS" evidence="2">
    <location>
        <begin position="377"/>
        <end position="418"/>
    </location>
</feature>
<feature type="domain" description="PAC" evidence="3">
    <location>
        <begin position="448"/>
        <end position="499"/>
    </location>
</feature>
<gene>
    <name evidence="6" type="ORF">ABID49_001089</name>
</gene>
<dbReference type="InterPro" id="IPR035919">
    <property type="entry name" value="EAL_sf"/>
</dbReference>
<dbReference type="CDD" id="cd01948">
    <property type="entry name" value="EAL"/>
    <property type="match status" value="1"/>
</dbReference>
<evidence type="ECO:0000259" key="4">
    <source>
        <dbReference type="PROSITE" id="PS50883"/>
    </source>
</evidence>
<dbReference type="PROSITE" id="PS50883">
    <property type="entry name" value="EAL"/>
    <property type="match status" value="1"/>
</dbReference>
<dbReference type="InterPro" id="IPR029016">
    <property type="entry name" value="GAF-like_dom_sf"/>
</dbReference>
<dbReference type="CDD" id="cd01949">
    <property type="entry name" value="GGDEF"/>
    <property type="match status" value="1"/>
</dbReference>
<reference evidence="6 7" key="1">
    <citation type="submission" date="2024-06" db="EMBL/GenBank/DDBJ databases">
        <title>Genomic Encyclopedia of Type Strains, Phase IV (KMG-IV): sequencing the most valuable type-strain genomes for metagenomic binning, comparative biology and taxonomic classification.</title>
        <authorList>
            <person name="Goeker M."/>
        </authorList>
    </citation>
    <scope>NUCLEOTIDE SEQUENCE [LARGE SCALE GENOMIC DNA]</scope>
    <source>
        <strain evidence="6 7">DSM 26128</strain>
    </source>
</reference>
<feature type="coiled-coil region" evidence="1">
    <location>
        <begin position="353"/>
        <end position="384"/>
    </location>
</feature>
<evidence type="ECO:0000256" key="1">
    <source>
        <dbReference type="SAM" id="Coils"/>
    </source>
</evidence>
<dbReference type="InterPro" id="IPR000160">
    <property type="entry name" value="GGDEF_dom"/>
</dbReference>
<dbReference type="InterPro" id="IPR000014">
    <property type="entry name" value="PAS"/>
</dbReference>
<dbReference type="SUPFAM" id="SSF55785">
    <property type="entry name" value="PYP-like sensor domain (PAS domain)"/>
    <property type="match status" value="1"/>
</dbReference>
<keyword evidence="1" id="KW-0175">Coiled coil</keyword>
<dbReference type="InterPro" id="IPR001633">
    <property type="entry name" value="EAL_dom"/>
</dbReference>
<dbReference type="PANTHER" id="PTHR44757:SF2">
    <property type="entry name" value="BIOFILM ARCHITECTURE MAINTENANCE PROTEIN MBAA"/>
    <property type="match status" value="1"/>
</dbReference>
<dbReference type="PROSITE" id="PS50113">
    <property type="entry name" value="PAC"/>
    <property type="match status" value="1"/>
</dbReference>
<dbReference type="Pfam" id="PF00563">
    <property type="entry name" value="EAL"/>
    <property type="match status" value="1"/>
</dbReference>
<dbReference type="SUPFAM" id="SSF55073">
    <property type="entry name" value="Nucleotide cyclase"/>
    <property type="match status" value="1"/>
</dbReference>
<sequence length="927" mass="104887">MKDHSRYRQLANLTRLINTKLQLKEMLEAVTEAISEEVFQCDSVGIYMPQADGSFRGYTGKPDFINGMTIDMHVIDPKNDALVREVVEKNRPVYIPDTASDERPSDWAVDSFLIRSLLVLPISFGDELFGLVFLFNYGQPMNITDEQRETVEAFVNMAAVAIRNANDLHRKEDLLQEKQFLLNVNRELSRCETMQDAIEICFRYIGEVLKNDNAAVHLLDPLAGRKIEPAKLSKQSSWSEDEWLKVHKMTVADILSDKVYQEAVQTRKPIFIPDVTKDSRPDPQVTKAFGIRGLSVFPLVAMNEVLGFIAVPNLSDELVDYPKSVQQLAQSVVDSTASTLSNLLYMDKQEMIIEERTSQVREKNRELERVVTELENLSREKELILSSAGEGIFGLDLQGHMTFCNPAGLEMLGFEREEDIVGLPCGWIFWGDPAKTTGCAVGPDNKPMVQVDRFYRKDATSFPVEYDLSLIQEGDDVFGQVVIFKDITERRQLEDEIKYYAYYDSLTDLPNRLLLRDRLDHALTNAALNKEQLAVLFLDLDRFKLINDTFGHSFGDLLLKEVAIRLSTSIPETGIVSRQGGDEFMIILLDVKTKEEVIQTVERVNAAFAEPILLEGHEIFIKNSIGIAVYPEDGTDAEALIRKADTAMYRSKEVAGGSFHFYHEGMGRRTIENVKYENALYRALERDEFVLFYQPQMDYCTGEMAGVEALIRWQHPTEGLIPPNVFIPLAEQTGLIVPIGEWVLREAAGQLMKWMDAGYAPVNMAVNLSAAQFEQDDLVTVVEQVLADTGIPPRYLHLELTENQLMRDSELAINTMHRLKKLGVQIAIDDFGTGYSSLGYLQKFPVSTLKIDRSFIRDLMDDDDDRALTDTIITMADNLGMEVIAEGVETEPQADYLAARSCALMQGYFFSPPIPAKQLEKRFLKNK</sequence>
<evidence type="ECO:0000259" key="2">
    <source>
        <dbReference type="PROSITE" id="PS50112"/>
    </source>
</evidence>
<dbReference type="InterPro" id="IPR043128">
    <property type="entry name" value="Rev_trsase/Diguanyl_cyclase"/>
</dbReference>
<dbReference type="PANTHER" id="PTHR44757">
    <property type="entry name" value="DIGUANYLATE CYCLASE DGCP"/>
    <property type="match status" value="1"/>
</dbReference>
<dbReference type="Pfam" id="PF01590">
    <property type="entry name" value="GAF"/>
    <property type="match status" value="2"/>
</dbReference>
<evidence type="ECO:0000313" key="7">
    <source>
        <dbReference type="Proteomes" id="UP001549099"/>
    </source>
</evidence>
<dbReference type="CDD" id="cd00130">
    <property type="entry name" value="PAS"/>
    <property type="match status" value="1"/>
</dbReference>
<dbReference type="SMART" id="SM00267">
    <property type="entry name" value="GGDEF"/>
    <property type="match status" value="1"/>
</dbReference>
<dbReference type="PROSITE" id="PS50887">
    <property type="entry name" value="GGDEF"/>
    <property type="match status" value="1"/>
</dbReference>
<dbReference type="InterPro" id="IPR003018">
    <property type="entry name" value="GAF"/>
</dbReference>
<dbReference type="InterPro" id="IPR052155">
    <property type="entry name" value="Biofilm_reg_signaling"/>
</dbReference>
<dbReference type="Pfam" id="PF13426">
    <property type="entry name" value="PAS_9"/>
    <property type="match status" value="1"/>
</dbReference>
<dbReference type="SMART" id="SM00052">
    <property type="entry name" value="EAL"/>
    <property type="match status" value="1"/>
</dbReference>
<dbReference type="Gene3D" id="3.30.70.270">
    <property type="match status" value="1"/>
</dbReference>
<dbReference type="PROSITE" id="PS50112">
    <property type="entry name" value="PAS"/>
    <property type="match status" value="1"/>
</dbReference>
<dbReference type="Gene3D" id="3.20.20.450">
    <property type="entry name" value="EAL domain"/>
    <property type="match status" value="1"/>
</dbReference>
<evidence type="ECO:0000313" key="6">
    <source>
        <dbReference type="EMBL" id="MET3575205.1"/>
    </source>
</evidence>
<evidence type="ECO:0000259" key="3">
    <source>
        <dbReference type="PROSITE" id="PS50113"/>
    </source>
</evidence>
<feature type="domain" description="EAL" evidence="4">
    <location>
        <begin position="673"/>
        <end position="927"/>
    </location>
</feature>
<dbReference type="RefSeq" id="WP_354196134.1">
    <property type="nucleotide sequence ID" value="NZ_JBEPLW010000004.1"/>
</dbReference>
<feature type="domain" description="GGDEF" evidence="5">
    <location>
        <begin position="531"/>
        <end position="664"/>
    </location>
</feature>
<dbReference type="InterPro" id="IPR000700">
    <property type="entry name" value="PAS-assoc_C"/>
</dbReference>
<proteinExistence type="predicted"/>
<dbReference type="Gene3D" id="3.30.450.20">
    <property type="entry name" value="PAS domain"/>
    <property type="match status" value="1"/>
</dbReference>
<dbReference type="Proteomes" id="UP001549099">
    <property type="component" value="Unassembled WGS sequence"/>
</dbReference>
<name>A0ABV2GA92_9BACL</name>
<dbReference type="Gene3D" id="3.30.450.40">
    <property type="match status" value="2"/>
</dbReference>
<dbReference type="InterPro" id="IPR029787">
    <property type="entry name" value="Nucleotide_cyclase"/>
</dbReference>
<evidence type="ECO:0000259" key="5">
    <source>
        <dbReference type="PROSITE" id="PS50887"/>
    </source>
</evidence>
<comment type="caution">
    <text evidence="6">The sequence shown here is derived from an EMBL/GenBank/DDBJ whole genome shotgun (WGS) entry which is preliminary data.</text>
</comment>
<dbReference type="SUPFAM" id="SSF55781">
    <property type="entry name" value="GAF domain-like"/>
    <property type="match status" value="2"/>
</dbReference>
<dbReference type="SUPFAM" id="SSF141868">
    <property type="entry name" value="EAL domain-like"/>
    <property type="match status" value="1"/>
</dbReference>